<sequence length="47" mass="5429">MYKTYTRLFTIILFIISLTSNVIITSVKSSFMVCSSSSEWFYCINCS</sequence>
<accession>A0A2P2NHQ1</accession>
<dbReference type="EMBL" id="GGEC01061479">
    <property type="protein sequence ID" value="MBX41963.1"/>
    <property type="molecule type" value="Transcribed_RNA"/>
</dbReference>
<proteinExistence type="predicted"/>
<reference evidence="1" key="1">
    <citation type="submission" date="2018-02" db="EMBL/GenBank/DDBJ databases">
        <title>Rhizophora mucronata_Transcriptome.</title>
        <authorList>
            <person name="Meera S.P."/>
            <person name="Sreeshan A."/>
            <person name="Augustine A."/>
        </authorList>
    </citation>
    <scope>NUCLEOTIDE SEQUENCE</scope>
    <source>
        <tissue evidence="1">Leaf</tissue>
    </source>
</reference>
<name>A0A2P2NHQ1_RHIMU</name>
<organism evidence="1">
    <name type="scientific">Rhizophora mucronata</name>
    <name type="common">Asiatic mangrove</name>
    <dbReference type="NCBI Taxonomy" id="61149"/>
    <lineage>
        <taxon>Eukaryota</taxon>
        <taxon>Viridiplantae</taxon>
        <taxon>Streptophyta</taxon>
        <taxon>Embryophyta</taxon>
        <taxon>Tracheophyta</taxon>
        <taxon>Spermatophyta</taxon>
        <taxon>Magnoliopsida</taxon>
        <taxon>eudicotyledons</taxon>
        <taxon>Gunneridae</taxon>
        <taxon>Pentapetalae</taxon>
        <taxon>rosids</taxon>
        <taxon>fabids</taxon>
        <taxon>Malpighiales</taxon>
        <taxon>Rhizophoraceae</taxon>
        <taxon>Rhizophora</taxon>
    </lineage>
</organism>
<protein>
    <submittedName>
        <fullName evidence="1">Uncharacterized protein</fullName>
    </submittedName>
</protein>
<dbReference type="AlphaFoldDB" id="A0A2P2NHQ1"/>
<evidence type="ECO:0000313" key="1">
    <source>
        <dbReference type="EMBL" id="MBX41963.1"/>
    </source>
</evidence>